<organism evidence="7 8">
    <name type="scientific">Steroidobacter flavus</name>
    <dbReference type="NCBI Taxonomy" id="1842136"/>
    <lineage>
        <taxon>Bacteria</taxon>
        <taxon>Pseudomonadati</taxon>
        <taxon>Pseudomonadota</taxon>
        <taxon>Gammaproteobacteria</taxon>
        <taxon>Steroidobacterales</taxon>
        <taxon>Steroidobacteraceae</taxon>
        <taxon>Steroidobacter</taxon>
    </lineage>
</organism>
<evidence type="ECO:0000313" key="8">
    <source>
        <dbReference type="Proteomes" id="UP001595904"/>
    </source>
</evidence>
<feature type="transmembrane region" description="Helical" evidence="6">
    <location>
        <begin position="221"/>
        <end position="244"/>
    </location>
</feature>
<dbReference type="PANTHER" id="PTHR21716">
    <property type="entry name" value="TRANSMEMBRANE PROTEIN"/>
    <property type="match status" value="1"/>
</dbReference>
<accession>A0ABV8SSV0</accession>
<dbReference type="PANTHER" id="PTHR21716:SF4">
    <property type="entry name" value="TRANSMEMBRANE PROTEIN 245"/>
    <property type="match status" value="1"/>
</dbReference>
<reference evidence="8" key="1">
    <citation type="journal article" date="2019" name="Int. J. Syst. Evol. Microbiol.">
        <title>The Global Catalogue of Microorganisms (GCM) 10K type strain sequencing project: providing services to taxonomists for standard genome sequencing and annotation.</title>
        <authorList>
            <consortium name="The Broad Institute Genomics Platform"/>
            <consortium name="The Broad Institute Genome Sequencing Center for Infectious Disease"/>
            <person name="Wu L."/>
            <person name="Ma J."/>
        </authorList>
    </citation>
    <scope>NUCLEOTIDE SEQUENCE [LARGE SCALE GENOMIC DNA]</scope>
    <source>
        <strain evidence="8">CGMCC 1.10759</strain>
    </source>
</reference>
<comment type="similarity">
    <text evidence="2">Belongs to the autoinducer-2 exporter (AI-2E) (TC 2.A.86) family.</text>
</comment>
<evidence type="ECO:0000313" key="7">
    <source>
        <dbReference type="EMBL" id="MFC4310450.1"/>
    </source>
</evidence>
<feature type="transmembrane region" description="Helical" evidence="6">
    <location>
        <begin position="38"/>
        <end position="57"/>
    </location>
</feature>
<evidence type="ECO:0000256" key="6">
    <source>
        <dbReference type="SAM" id="Phobius"/>
    </source>
</evidence>
<feature type="transmembrane region" description="Helical" evidence="6">
    <location>
        <begin position="69"/>
        <end position="95"/>
    </location>
</feature>
<keyword evidence="4 6" id="KW-1133">Transmembrane helix</keyword>
<dbReference type="Proteomes" id="UP001595904">
    <property type="component" value="Unassembled WGS sequence"/>
</dbReference>
<evidence type="ECO:0000256" key="1">
    <source>
        <dbReference type="ARBA" id="ARBA00004141"/>
    </source>
</evidence>
<dbReference type="EMBL" id="JBHSDU010000003">
    <property type="protein sequence ID" value="MFC4310450.1"/>
    <property type="molecule type" value="Genomic_DNA"/>
</dbReference>
<sequence length="371" mass="39512">MTQPPRVAPAKDRFYARTFALVTCLVLGLALFKIVQPFLGPLLWAIFIAFLLHPLHVRLAARLRGRPQLSAALLTVLTFVVIIGPLTALSAAFAAQVGDLLQLVQNKVAGQTTGNVLNLANVPWVREGLAWLDRTLDVDLAQLQAWFTQGSKEALQTLASLTGKVFLGAVGTVVGFVLMEFMLFFFIRDGGEMVDTTRELIPMAEAPKAKLFDHLAGVTRAMVYGTGLTALIQGTLVGISFLIVSLPSPIVFGVIAALVALLPFGGTALVWGPAALVLAVEGRWGATIFMLVWGAVLVSLVDNVVRPMLVSGRANVGTLTVFIGVLGGLAAFGAIGLFLGPVVLALIIALIRFWLEMRRAEKALAVSAELP</sequence>
<keyword evidence="3 6" id="KW-0812">Transmembrane</keyword>
<feature type="transmembrane region" description="Helical" evidence="6">
    <location>
        <begin position="165"/>
        <end position="187"/>
    </location>
</feature>
<evidence type="ECO:0000256" key="2">
    <source>
        <dbReference type="ARBA" id="ARBA00009773"/>
    </source>
</evidence>
<keyword evidence="5 6" id="KW-0472">Membrane</keyword>
<dbReference type="InterPro" id="IPR002549">
    <property type="entry name" value="AI-2E-like"/>
</dbReference>
<name>A0ABV8SSV0_9GAMM</name>
<comment type="subcellular location">
    <subcellularLocation>
        <location evidence="1">Membrane</location>
        <topology evidence="1">Multi-pass membrane protein</topology>
    </subcellularLocation>
</comment>
<proteinExistence type="inferred from homology"/>
<evidence type="ECO:0000256" key="5">
    <source>
        <dbReference type="ARBA" id="ARBA00023136"/>
    </source>
</evidence>
<feature type="transmembrane region" description="Helical" evidence="6">
    <location>
        <begin position="284"/>
        <end position="301"/>
    </location>
</feature>
<dbReference type="RefSeq" id="WP_380597953.1">
    <property type="nucleotide sequence ID" value="NZ_JBHSDU010000003.1"/>
</dbReference>
<dbReference type="Pfam" id="PF01594">
    <property type="entry name" value="AI-2E_transport"/>
    <property type="match status" value="1"/>
</dbReference>
<keyword evidence="8" id="KW-1185">Reference proteome</keyword>
<evidence type="ECO:0000256" key="3">
    <source>
        <dbReference type="ARBA" id="ARBA00022692"/>
    </source>
</evidence>
<protein>
    <submittedName>
        <fullName evidence="7">AI-2E family transporter</fullName>
    </submittedName>
</protein>
<feature type="transmembrane region" description="Helical" evidence="6">
    <location>
        <begin position="321"/>
        <end position="354"/>
    </location>
</feature>
<gene>
    <name evidence="7" type="ORF">ACFPN2_15255</name>
</gene>
<feature type="transmembrane region" description="Helical" evidence="6">
    <location>
        <begin position="14"/>
        <end position="32"/>
    </location>
</feature>
<evidence type="ECO:0000256" key="4">
    <source>
        <dbReference type="ARBA" id="ARBA00022989"/>
    </source>
</evidence>
<feature type="transmembrane region" description="Helical" evidence="6">
    <location>
        <begin position="250"/>
        <end position="272"/>
    </location>
</feature>
<comment type="caution">
    <text evidence="7">The sequence shown here is derived from an EMBL/GenBank/DDBJ whole genome shotgun (WGS) entry which is preliminary data.</text>
</comment>